<name>A0A8D8G2X1_CULPI</name>
<dbReference type="EMBL" id="HBUE01122118">
    <property type="protein sequence ID" value="CAG6492878.1"/>
    <property type="molecule type" value="Transcribed_RNA"/>
</dbReference>
<proteinExistence type="predicted"/>
<dbReference type="EMBL" id="HBUE01122124">
    <property type="protein sequence ID" value="CAG6492881.1"/>
    <property type="molecule type" value="Transcribed_RNA"/>
</dbReference>
<dbReference type="EMBL" id="HBUE01122121">
    <property type="protein sequence ID" value="CAG6492879.1"/>
    <property type="molecule type" value="Transcribed_RNA"/>
</dbReference>
<dbReference type="AlphaFoldDB" id="A0A8D8G2X1"/>
<protein>
    <submittedName>
        <fullName evidence="1">(northern house mosquito) hypothetical protein</fullName>
    </submittedName>
</protein>
<organism evidence="1">
    <name type="scientific">Culex pipiens</name>
    <name type="common">House mosquito</name>
    <dbReference type="NCBI Taxonomy" id="7175"/>
    <lineage>
        <taxon>Eukaryota</taxon>
        <taxon>Metazoa</taxon>
        <taxon>Ecdysozoa</taxon>
        <taxon>Arthropoda</taxon>
        <taxon>Hexapoda</taxon>
        <taxon>Insecta</taxon>
        <taxon>Pterygota</taxon>
        <taxon>Neoptera</taxon>
        <taxon>Endopterygota</taxon>
        <taxon>Diptera</taxon>
        <taxon>Nematocera</taxon>
        <taxon>Culicoidea</taxon>
        <taxon>Culicidae</taxon>
        <taxon>Culicinae</taxon>
        <taxon>Culicini</taxon>
        <taxon>Culex</taxon>
        <taxon>Culex</taxon>
    </lineage>
</organism>
<sequence>MFLKAHCRFWCLDQQHDLVGLDQEDQQRLRFVVRLNGSYFRGWNSCHKVRTERQFCRLENQTVRAVDANVRVVPGSASLSGSYSSRVSLHRTFLSAGKWSAR</sequence>
<dbReference type="EMBL" id="HBUE01122123">
    <property type="protein sequence ID" value="CAG6492880.1"/>
    <property type="molecule type" value="Transcribed_RNA"/>
</dbReference>
<evidence type="ECO:0000313" key="1">
    <source>
        <dbReference type="EMBL" id="CAG6492881.1"/>
    </source>
</evidence>
<accession>A0A8D8G2X1</accession>
<reference evidence="1" key="1">
    <citation type="submission" date="2021-05" db="EMBL/GenBank/DDBJ databases">
        <authorList>
            <person name="Alioto T."/>
            <person name="Alioto T."/>
            <person name="Gomez Garrido J."/>
        </authorList>
    </citation>
    <scope>NUCLEOTIDE SEQUENCE</scope>
</reference>